<keyword evidence="3" id="KW-0813">Transport</keyword>
<keyword evidence="5 8" id="KW-0812">Transmembrane</keyword>
<dbReference type="GO" id="GO:0055085">
    <property type="term" value="P:transmembrane transport"/>
    <property type="evidence" value="ECO:0007669"/>
    <property type="project" value="InterPro"/>
</dbReference>
<evidence type="ECO:0000256" key="8">
    <source>
        <dbReference type="SAM" id="Phobius"/>
    </source>
</evidence>
<dbReference type="GO" id="GO:0005886">
    <property type="term" value="C:plasma membrane"/>
    <property type="evidence" value="ECO:0007669"/>
    <property type="project" value="UniProtKB-SubCell"/>
</dbReference>
<dbReference type="Pfam" id="PF03547">
    <property type="entry name" value="Mem_trans"/>
    <property type="match status" value="1"/>
</dbReference>
<evidence type="ECO:0000256" key="1">
    <source>
        <dbReference type="ARBA" id="ARBA00004651"/>
    </source>
</evidence>
<dbReference type="Proteomes" id="UP000236742">
    <property type="component" value="Unassembled WGS sequence"/>
</dbReference>
<gene>
    <name evidence="9" type="ORF">SAMN05421751_10250</name>
</gene>
<feature type="transmembrane region" description="Helical" evidence="8">
    <location>
        <begin position="235"/>
        <end position="254"/>
    </location>
</feature>
<evidence type="ECO:0000256" key="7">
    <source>
        <dbReference type="ARBA" id="ARBA00023136"/>
    </source>
</evidence>
<evidence type="ECO:0000256" key="3">
    <source>
        <dbReference type="ARBA" id="ARBA00022448"/>
    </source>
</evidence>
<evidence type="ECO:0008006" key="11">
    <source>
        <dbReference type="Google" id="ProtNLM"/>
    </source>
</evidence>
<evidence type="ECO:0000256" key="4">
    <source>
        <dbReference type="ARBA" id="ARBA00022475"/>
    </source>
</evidence>
<keyword evidence="6 8" id="KW-1133">Transmembrane helix</keyword>
<comment type="subcellular location">
    <subcellularLocation>
        <location evidence="1">Cell membrane</location>
        <topology evidence="1">Multi-pass membrane protein</topology>
    </subcellularLocation>
</comment>
<sequence length="316" mass="33885">MRARGSMFQTLIDVILPVFLVIGSGYAATRVRVFTMDHIDGLMKFTQGFAIPCLLFHAMAKVDLQAGFDPRLLASFYAGATLCFVAGIIGARLLFRRDWEDAVAIGFACLFSNSVLLGLAITERAYGPENLTGNYAIIAFHSPFCYGVGITLMEVVRNRGQGGRHTARAVLRAMFRNALILGIGLGFVVNVSGLPLPGVVDDALSLITRAALPAALFALGGVLVQYRPEGDLRAIAFVCAVSLLLHPALVWTFGKGFGLPTDLFRSGVLNASMAPGFNAYIFANIYGRAKRVAASSVLIATAASIFTVWFWLGVLP</sequence>
<organism evidence="9 10">
    <name type="scientific">Jhaorihella thermophila</name>
    <dbReference type="NCBI Taxonomy" id="488547"/>
    <lineage>
        <taxon>Bacteria</taxon>
        <taxon>Pseudomonadati</taxon>
        <taxon>Pseudomonadota</taxon>
        <taxon>Alphaproteobacteria</taxon>
        <taxon>Rhodobacterales</taxon>
        <taxon>Paracoccaceae</taxon>
        <taxon>Jhaorihella</taxon>
    </lineage>
</organism>
<dbReference type="Gene3D" id="1.20.1530.20">
    <property type="match status" value="2"/>
</dbReference>
<dbReference type="InterPro" id="IPR004776">
    <property type="entry name" value="Mem_transp_PIN-like"/>
</dbReference>
<dbReference type="PANTHER" id="PTHR36838">
    <property type="entry name" value="AUXIN EFFLUX CARRIER FAMILY PROTEIN"/>
    <property type="match status" value="1"/>
</dbReference>
<feature type="transmembrane region" description="Helical" evidence="8">
    <location>
        <begin position="6"/>
        <end position="29"/>
    </location>
</feature>
<dbReference type="PANTHER" id="PTHR36838:SF3">
    <property type="entry name" value="TRANSPORTER AUXIN EFFLUX CARRIER EC FAMILY"/>
    <property type="match status" value="1"/>
</dbReference>
<feature type="transmembrane region" description="Helical" evidence="8">
    <location>
        <begin position="203"/>
        <end position="223"/>
    </location>
</feature>
<reference evidence="9 10" key="1">
    <citation type="submission" date="2016-10" db="EMBL/GenBank/DDBJ databases">
        <authorList>
            <person name="de Groot N.N."/>
        </authorList>
    </citation>
    <scope>NUCLEOTIDE SEQUENCE [LARGE SCALE GENOMIC DNA]</scope>
    <source>
        <strain evidence="9 10">DSM 23413</strain>
    </source>
</reference>
<evidence type="ECO:0000256" key="6">
    <source>
        <dbReference type="ARBA" id="ARBA00022989"/>
    </source>
</evidence>
<keyword evidence="4" id="KW-1003">Cell membrane</keyword>
<dbReference type="InterPro" id="IPR038770">
    <property type="entry name" value="Na+/solute_symporter_sf"/>
</dbReference>
<dbReference type="EMBL" id="FNVD01000002">
    <property type="protein sequence ID" value="SEF57217.1"/>
    <property type="molecule type" value="Genomic_DNA"/>
</dbReference>
<feature type="transmembrane region" description="Helical" evidence="8">
    <location>
        <begin position="266"/>
        <end position="285"/>
    </location>
</feature>
<name>A0A1H5T5D5_9RHOB</name>
<keyword evidence="10" id="KW-1185">Reference proteome</keyword>
<accession>A0A1H5T5D5</accession>
<evidence type="ECO:0000313" key="10">
    <source>
        <dbReference type="Proteomes" id="UP000236742"/>
    </source>
</evidence>
<protein>
    <recommendedName>
        <fullName evidence="11">Malonate transporter</fullName>
    </recommendedName>
</protein>
<evidence type="ECO:0000313" key="9">
    <source>
        <dbReference type="EMBL" id="SEF57217.1"/>
    </source>
</evidence>
<proteinExistence type="inferred from homology"/>
<feature type="transmembrane region" description="Helical" evidence="8">
    <location>
        <begin position="102"/>
        <end position="121"/>
    </location>
</feature>
<feature type="transmembrane region" description="Helical" evidence="8">
    <location>
        <begin position="72"/>
        <end position="95"/>
    </location>
</feature>
<dbReference type="AlphaFoldDB" id="A0A1H5T5D5"/>
<feature type="transmembrane region" description="Helical" evidence="8">
    <location>
        <begin position="292"/>
        <end position="312"/>
    </location>
</feature>
<keyword evidence="7 8" id="KW-0472">Membrane</keyword>
<comment type="similarity">
    <text evidence="2">Belongs to the auxin efflux carrier (TC 2.A.69) family.</text>
</comment>
<feature type="transmembrane region" description="Helical" evidence="8">
    <location>
        <begin position="177"/>
        <end position="197"/>
    </location>
</feature>
<feature type="transmembrane region" description="Helical" evidence="8">
    <location>
        <begin position="133"/>
        <end position="156"/>
    </location>
</feature>
<evidence type="ECO:0000256" key="2">
    <source>
        <dbReference type="ARBA" id="ARBA00010145"/>
    </source>
</evidence>
<evidence type="ECO:0000256" key="5">
    <source>
        <dbReference type="ARBA" id="ARBA00022692"/>
    </source>
</evidence>